<accession>A0A0D7AF52</accession>
<dbReference type="OrthoDB" id="3232239at2759"/>
<proteinExistence type="predicted"/>
<protein>
    <recommendedName>
        <fullName evidence="3">F-box domain-containing protein</fullName>
    </recommendedName>
</protein>
<name>A0A0D7AF52_9AGAR</name>
<evidence type="ECO:0000313" key="2">
    <source>
        <dbReference type="Proteomes" id="UP000054144"/>
    </source>
</evidence>
<organism evidence="1 2">
    <name type="scientific">Fistulina hepatica ATCC 64428</name>
    <dbReference type="NCBI Taxonomy" id="1128425"/>
    <lineage>
        <taxon>Eukaryota</taxon>
        <taxon>Fungi</taxon>
        <taxon>Dikarya</taxon>
        <taxon>Basidiomycota</taxon>
        <taxon>Agaricomycotina</taxon>
        <taxon>Agaricomycetes</taxon>
        <taxon>Agaricomycetidae</taxon>
        <taxon>Agaricales</taxon>
        <taxon>Fistulinaceae</taxon>
        <taxon>Fistulina</taxon>
    </lineage>
</organism>
<dbReference type="AlphaFoldDB" id="A0A0D7AF52"/>
<reference evidence="1 2" key="1">
    <citation type="journal article" date="2015" name="Fungal Genet. Biol.">
        <title>Evolution of novel wood decay mechanisms in Agaricales revealed by the genome sequences of Fistulina hepatica and Cylindrobasidium torrendii.</title>
        <authorList>
            <person name="Floudas D."/>
            <person name="Held B.W."/>
            <person name="Riley R."/>
            <person name="Nagy L.G."/>
            <person name="Koehler G."/>
            <person name="Ransdell A.S."/>
            <person name="Younus H."/>
            <person name="Chow J."/>
            <person name="Chiniquy J."/>
            <person name="Lipzen A."/>
            <person name="Tritt A."/>
            <person name="Sun H."/>
            <person name="Haridas S."/>
            <person name="LaButti K."/>
            <person name="Ohm R.A."/>
            <person name="Kues U."/>
            <person name="Blanchette R.A."/>
            <person name="Grigoriev I.V."/>
            <person name="Minto R.E."/>
            <person name="Hibbett D.S."/>
        </authorList>
    </citation>
    <scope>NUCLEOTIDE SEQUENCE [LARGE SCALE GENOMIC DNA]</scope>
    <source>
        <strain evidence="1 2">ATCC 64428</strain>
    </source>
</reference>
<gene>
    <name evidence="1" type="ORF">FISHEDRAFT_73492</name>
</gene>
<evidence type="ECO:0008006" key="3">
    <source>
        <dbReference type="Google" id="ProtNLM"/>
    </source>
</evidence>
<sequence>MSISPLFSLPLELYRPIVQHISDDRQTLLDLLLTSSQLHYEAERCLYHSFSLGSFRPRQHHGALVGFFRRLVECERIALLVHRINIQHNPTSHYSPDDDMEYQDLLPRALKAVINLKYLSFTILERHSAAYVLRGCKFQLFGFYWYCHSDERNLRSFLTEQCELRELCVEWGEGVDGVHHSALQHLDKFKGSYYAIKSFLPLRNIAHLHWVPDRHDQPQIESPSELSAAMNRLTTLVFGGFWRADFQDVANHISNLRFLELIGNRGVPAVFTTVYIPQLEGLTLSRAWGTSHPFYNIDTCRNFVPRIYECFPKLQFIDIQLGALAGWKDSVYNKAIYRRWVQNSCEPVRVTHDFQFPWYMEAMTSPITSFR</sequence>
<dbReference type="EMBL" id="KN881832">
    <property type="protein sequence ID" value="KIY48521.1"/>
    <property type="molecule type" value="Genomic_DNA"/>
</dbReference>
<keyword evidence="2" id="KW-1185">Reference proteome</keyword>
<dbReference type="Proteomes" id="UP000054144">
    <property type="component" value="Unassembled WGS sequence"/>
</dbReference>
<evidence type="ECO:0000313" key="1">
    <source>
        <dbReference type="EMBL" id="KIY48521.1"/>
    </source>
</evidence>